<organism evidence="1 2">
    <name type="scientific">Aspergillus sydowii CBS 593.65</name>
    <dbReference type="NCBI Taxonomy" id="1036612"/>
    <lineage>
        <taxon>Eukaryota</taxon>
        <taxon>Fungi</taxon>
        <taxon>Dikarya</taxon>
        <taxon>Ascomycota</taxon>
        <taxon>Pezizomycotina</taxon>
        <taxon>Eurotiomycetes</taxon>
        <taxon>Eurotiomycetidae</taxon>
        <taxon>Eurotiales</taxon>
        <taxon>Aspergillaceae</taxon>
        <taxon>Aspergillus</taxon>
        <taxon>Aspergillus subgen. Nidulantes</taxon>
    </lineage>
</organism>
<evidence type="ECO:0008006" key="3">
    <source>
        <dbReference type="Google" id="ProtNLM"/>
    </source>
</evidence>
<sequence>MASSDATTLQWLKSLTEPGQILAMSMSYYIDANIKAILRGHILAPILNAQQLRDEAFGKFWVAFSSSTEQSALTTTGPKEIQGSADLIPPILAQATGLVLDVGPGTGTQMPLLKAPGIKAIYGAEPCIGLHAELRKRAFDEGLGDKYTILPCSVVKKELDRELEKVGLLEDSSAGKGQGVFDTIITVRVLCSVPEFEKTVEELYTLLKPGGKMLVVEHVVNPWRTPKGSILARVMQGVYHFLGWRWVMGDCCLNRDTEGVVKKVADRDGGWESADVERWFEATCMAYVAGIFVKKGG</sequence>
<dbReference type="VEuPathDB" id="FungiDB:ASPSYDRAFT_204390"/>
<dbReference type="CDD" id="cd02440">
    <property type="entry name" value="AdoMet_MTases"/>
    <property type="match status" value="1"/>
</dbReference>
<dbReference type="RefSeq" id="XP_040702084.1">
    <property type="nucleotide sequence ID" value="XM_040843851.1"/>
</dbReference>
<dbReference type="InterPro" id="IPR029063">
    <property type="entry name" value="SAM-dependent_MTases_sf"/>
</dbReference>
<dbReference type="SUPFAM" id="SSF53335">
    <property type="entry name" value="S-adenosyl-L-methionine-dependent methyltransferases"/>
    <property type="match status" value="1"/>
</dbReference>
<keyword evidence="2" id="KW-1185">Reference proteome</keyword>
<evidence type="ECO:0000313" key="1">
    <source>
        <dbReference type="EMBL" id="OJJ58278.1"/>
    </source>
</evidence>
<proteinExistence type="predicted"/>
<dbReference type="PANTHER" id="PTHR45036">
    <property type="entry name" value="METHYLTRANSFERASE LIKE 7B"/>
    <property type="match status" value="1"/>
</dbReference>
<gene>
    <name evidence="1" type="ORF">ASPSYDRAFT_204390</name>
</gene>
<protein>
    <recommendedName>
        <fullName evidence="3">Methyltransferase type 11 domain-containing protein</fullName>
    </recommendedName>
</protein>
<evidence type="ECO:0000313" key="2">
    <source>
        <dbReference type="Proteomes" id="UP000184356"/>
    </source>
</evidence>
<dbReference type="GeneID" id="63759924"/>
<dbReference type="STRING" id="1036612.A0A1L9TFS6"/>
<accession>A0A1L9TFS6</accession>
<dbReference type="Pfam" id="PF13489">
    <property type="entry name" value="Methyltransf_23"/>
    <property type="match status" value="1"/>
</dbReference>
<dbReference type="EMBL" id="KV878587">
    <property type="protein sequence ID" value="OJJ58278.1"/>
    <property type="molecule type" value="Genomic_DNA"/>
</dbReference>
<dbReference type="InterPro" id="IPR052356">
    <property type="entry name" value="Thiol_S-MT"/>
</dbReference>
<dbReference type="AlphaFoldDB" id="A0A1L9TFS6"/>
<dbReference type="Gene3D" id="3.40.50.150">
    <property type="entry name" value="Vaccinia Virus protein VP39"/>
    <property type="match status" value="1"/>
</dbReference>
<name>A0A1L9TFS6_9EURO</name>
<dbReference type="PANTHER" id="PTHR45036:SF1">
    <property type="entry name" value="METHYLTRANSFERASE LIKE 7A"/>
    <property type="match status" value="1"/>
</dbReference>
<dbReference type="Proteomes" id="UP000184356">
    <property type="component" value="Unassembled WGS sequence"/>
</dbReference>
<dbReference type="OrthoDB" id="540004at2759"/>
<reference evidence="2" key="1">
    <citation type="journal article" date="2017" name="Genome Biol.">
        <title>Comparative genomics reveals high biological diversity and specific adaptations in the industrially and medically important fungal genus Aspergillus.</title>
        <authorList>
            <person name="de Vries R.P."/>
            <person name="Riley R."/>
            <person name="Wiebenga A."/>
            <person name="Aguilar-Osorio G."/>
            <person name="Amillis S."/>
            <person name="Uchima C.A."/>
            <person name="Anderluh G."/>
            <person name="Asadollahi M."/>
            <person name="Askin M."/>
            <person name="Barry K."/>
            <person name="Battaglia E."/>
            <person name="Bayram O."/>
            <person name="Benocci T."/>
            <person name="Braus-Stromeyer S.A."/>
            <person name="Caldana C."/>
            <person name="Canovas D."/>
            <person name="Cerqueira G.C."/>
            <person name="Chen F."/>
            <person name="Chen W."/>
            <person name="Choi C."/>
            <person name="Clum A."/>
            <person name="Dos Santos R.A."/>
            <person name="Damasio A.R."/>
            <person name="Diallinas G."/>
            <person name="Emri T."/>
            <person name="Fekete E."/>
            <person name="Flipphi M."/>
            <person name="Freyberg S."/>
            <person name="Gallo A."/>
            <person name="Gournas C."/>
            <person name="Habgood R."/>
            <person name="Hainaut M."/>
            <person name="Harispe M.L."/>
            <person name="Henrissat B."/>
            <person name="Hilden K.S."/>
            <person name="Hope R."/>
            <person name="Hossain A."/>
            <person name="Karabika E."/>
            <person name="Karaffa L."/>
            <person name="Karanyi Z."/>
            <person name="Krasevec N."/>
            <person name="Kuo A."/>
            <person name="Kusch H."/>
            <person name="LaButti K."/>
            <person name="Lagendijk E.L."/>
            <person name="Lapidus A."/>
            <person name="Levasseur A."/>
            <person name="Lindquist E."/>
            <person name="Lipzen A."/>
            <person name="Logrieco A.F."/>
            <person name="MacCabe A."/>
            <person name="Maekelae M.R."/>
            <person name="Malavazi I."/>
            <person name="Melin P."/>
            <person name="Meyer V."/>
            <person name="Mielnichuk N."/>
            <person name="Miskei M."/>
            <person name="Molnar A.P."/>
            <person name="Mule G."/>
            <person name="Ngan C.Y."/>
            <person name="Orejas M."/>
            <person name="Orosz E."/>
            <person name="Ouedraogo J.P."/>
            <person name="Overkamp K.M."/>
            <person name="Park H.-S."/>
            <person name="Perrone G."/>
            <person name="Piumi F."/>
            <person name="Punt P.J."/>
            <person name="Ram A.F."/>
            <person name="Ramon A."/>
            <person name="Rauscher S."/>
            <person name="Record E."/>
            <person name="Riano-Pachon D.M."/>
            <person name="Robert V."/>
            <person name="Roehrig J."/>
            <person name="Ruller R."/>
            <person name="Salamov A."/>
            <person name="Salih N.S."/>
            <person name="Samson R.A."/>
            <person name="Sandor E."/>
            <person name="Sanguinetti M."/>
            <person name="Schuetze T."/>
            <person name="Sepcic K."/>
            <person name="Shelest E."/>
            <person name="Sherlock G."/>
            <person name="Sophianopoulou V."/>
            <person name="Squina F.M."/>
            <person name="Sun H."/>
            <person name="Susca A."/>
            <person name="Todd R.B."/>
            <person name="Tsang A."/>
            <person name="Unkles S.E."/>
            <person name="van de Wiele N."/>
            <person name="van Rossen-Uffink D."/>
            <person name="Oliveira J.V."/>
            <person name="Vesth T.C."/>
            <person name="Visser J."/>
            <person name="Yu J.-H."/>
            <person name="Zhou M."/>
            <person name="Andersen M.R."/>
            <person name="Archer D.B."/>
            <person name="Baker S.E."/>
            <person name="Benoit I."/>
            <person name="Brakhage A.A."/>
            <person name="Braus G.H."/>
            <person name="Fischer R."/>
            <person name="Frisvad J.C."/>
            <person name="Goldman G.H."/>
            <person name="Houbraken J."/>
            <person name="Oakley B."/>
            <person name="Pocsi I."/>
            <person name="Scazzocchio C."/>
            <person name="Seiboth B."/>
            <person name="vanKuyk P.A."/>
            <person name="Wortman J."/>
            <person name="Dyer P.S."/>
            <person name="Grigoriev I.V."/>
        </authorList>
    </citation>
    <scope>NUCLEOTIDE SEQUENCE [LARGE SCALE GENOMIC DNA]</scope>
    <source>
        <strain evidence="2">CBS 593.65</strain>
    </source>
</reference>